<comment type="catalytic activity">
    <reaction evidence="7">
        <text>tRNA(Met) + L-methionine + ATP = L-methionyl-tRNA(Met) + AMP + diphosphate</text>
        <dbReference type="Rhea" id="RHEA:13481"/>
        <dbReference type="Rhea" id="RHEA-COMP:9667"/>
        <dbReference type="Rhea" id="RHEA-COMP:9698"/>
        <dbReference type="ChEBI" id="CHEBI:30616"/>
        <dbReference type="ChEBI" id="CHEBI:33019"/>
        <dbReference type="ChEBI" id="CHEBI:57844"/>
        <dbReference type="ChEBI" id="CHEBI:78442"/>
        <dbReference type="ChEBI" id="CHEBI:78530"/>
        <dbReference type="ChEBI" id="CHEBI:456215"/>
        <dbReference type="EC" id="6.1.1.10"/>
    </reaction>
</comment>
<dbReference type="InterPro" id="IPR014729">
    <property type="entry name" value="Rossmann-like_a/b/a_fold"/>
</dbReference>
<evidence type="ECO:0000256" key="2">
    <source>
        <dbReference type="ARBA" id="ARBA00022741"/>
    </source>
</evidence>
<evidence type="ECO:0000256" key="7">
    <source>
        <dbReference type="ARBA" id="ARBA00047364"/>
    </source>
</evidence>
<dbReference type="InterPro" id="IPR029038">
    <property type="entry name" value="MetRS_Zn"/>
</dbReference>
<keyword evidence="4 8" id="KW-0648">Protein biosynthesis</keyword>
<evidence type="ECO:0000256" key="5">
    <source>
        <dbReference type="ARBA" id="ARBA00023146"/>
    </source>
</evidence>
<dbReference type="PANTHER" id="PTHR45765">
    <property type="entry name" value="METHIONINE--TRNA LIGASE"/>
    <property type="match status" value="1"/>
</dbReference>
<evidence type="ECO:0000256" key="1">
    <source>
        <dbReference type="ARBA" id="ARBA00022598"/>
    </source>
</evidence>
<organism evidence="10 11">
    <name type="scientific">Amycolatopsis pithecellobii</name>
    <dbReference type="NCBI Taxonomy" id="664692"/>
    <lineage>
        <taxon>Bacteria</taxon>
        <taxon>Bacillati</taxon>
        <taxon>Actinomycetota</taxon>
        <taxon>Actinomycetes</taxon>
        <taxon>Pseudonocardiales</taxon>
        <taxon>Pseudonocardiaceae</taxon>
        <taxon>Amycolatopsis</taxon>
    </lineage>
</organism>
<evidence type="ECO:0000259" key="9">
    <source>
        <dbReference type="Pfam" id="PF09334"/>
    </source>
</evidence>
<dbReference type="GO" id="GO:0005524">
    <property type="term" value="F:ATP binding"/>
    <property type="evidence" value="ECO:0007669"/>
    <property type="project" value="UniProtKB-KW"/>
</dbReference>
<keyword evidence="5 8" id="KW-0030">Aminoacyl-tRNA synthetase</keyword>
<dbReference type="SUPFAM" id="SSF52374">
    <property type="entry name" value="Nucleotidylyl transferase"/>
    <property type="match status" value="1"/>
</dbReference>
<keyword evidence="11" id="KW-1185">Reference proteome</keyword>
<reference evidence="10 11" key="1">
    <citation type="submission" date="2019-11" db="EMBL/GenBank/DDBJ databases">
        <title>Draft genome of Amycolatopsis RM579.</title>
        <authorList>
            <person name="Duangmal K."/>
            <person name="Mingma R."/>
        </authorList>
    </citation>
    <scope>NUCLEOTIDE SEQUENCE [LARGE SCALE GENOMIC DNA]</scope>
    <source>
        <strain evidence="10 11">RM579</strain>
    </source>
</reference>
<feature type="domain" description="Methionyl/Leucyl tRNA synthetase" evidence="9">
    <location>
        <begin position="34"/>
        <end position="418"/>
    </location>
</feature>
<evidence type="ECO:0000256" key="6">
    <source>
        <dbReference type="ARBA" id="ARBA00030904"/>
    </source>
</evidence>
<keyword evidence="2 8" id="KW-0547">Nucleotide-binding</keyword>
<dbReference type="EMBL" id="WMBA01000001">
    <property type="protein sequence ID" value="MTD52395.1"/>
    <property type="molecule type" value="Genomic_DNA"/>
</dbReference>
<evidence type="ECO:0000313" key="11">
    <source>
        <dbReference type="Proteomes" id="UP000440096"/>
    </source>
</evidence>
<dbReference type="Proteomes" id="UP000440096">
    <property type="component" value="Unassembled WGS sequence"/>
</dbReference>
<keyword evidence="3 8" id="KW-0067">ATP-binding</keyword>
<dbReference type="GO" id="GO:0004825">
    <property type="term" value="F:methionine-tRNA ligase activity"/>
    <property type="evidence" value="ECO:0007669"/>
    <property type="project" value="UniProtKB-EC"/>
</dbReference>
<dbReference type="Gene3D" id="3.40.50.620">
    <property type="entry name" value="HUPs"/>
    <property type="match status" value="1"/>
</dbReference>
<dbReference type="PRINTS" id="PR01041">
    <property type="entry name" value="TRNASYNTHMET"/>
</dbReference>
<evidence type="ECO:0000256" key="8">
    <source>
        <dbReference type="RuleBase" id="RU363039"/>
    </source>
</evidence>
<dbReference type="PROSITE" id="PS00178">
    <property type="entry name" value="AA_TRNA_LIGASE_I"/>
    <property type="match status" value="1"/>
</dbReference>
<protein>
    <recommendedName>
        <fullName evidence="6">Methionyl-tRNA synthetase</fullName>
    </recommendedName>
</protein>
<dbReference type="PANTHER" id="PTHR45765:SF1">
    <property type="entry name" value="METHIONINE--TRNA LIGASE, CYTOPLASMIC"/>
    <property type="match status" value="1"/>
</dbReference>
<evidence type="ECO:0000256" key="3">
    <source>
        <dbReference type="ARBA" id="ARBA00022840"/>
    </source>
</evidence>
<evidence type="ECO:0000313" key="10">
    <source>
        <dbReference type="EMBL" id="MTD52395.1"/>
    </source>
</evidence>
<dbReference type="OrthoDB" id="9810191at2"/>
<keyword evidence="1 8" id="KW-0436">Ligase</keyword>
<dbReference type="GO" id="GO:0005829">
    <property type="term" value="C:cytosol"/>
    <property type="evidence" value="ECO:0007669"/>
    <property type="project" value="TreeGrafter"/>
</dbReference>
<gene>
    <name evidence="10" type="ORF">GKO32_00105</name>
</gene>
<dbReference type="Gene3D" id="2.20.28.20">
    <property type="entry name" value="Methionyl-tRNA synthetase, Zn-domain"/>
    <property type="match status" value="1"/>
</dbReference>
<sequence>MPWCCAHCLRTPAYRPAGSPRLPRKGRQQMTQRFLITCAPPNPNGDLHLGHLSGPFFGADVLRRYLRARGRQAVYVAYTDDHSIYVPRRANELGLTARETAARYTRRIEQTLALADMLPDHYSHPHRDSRHDRFVRNHFLELWKNGTIAEQELPTPYCPSCQVFRYEAYLRGRCRFCGVPSDGTYCEDCGLPQDPGGLHDARCVACGTAPEYRPSRRLVVPLSAFADRLTAVFVASPWRQRVLDYVTGLVEQGLPDVPISREADYGLPVPLADWSGHVLDTWFSGIFGYLAATAGYGAAIGEPGLWRELWQEPETVIVHFIGFDCSFSHAVLWPALLLALGEYQTPTHVISNEFYNLEGEKFSTSRGHAIWGSEFLREAAPDAVRLHLARTNPEYEKSDFRSAEFDRTVNDVLVGTLESWAAAVFDELAAQADSVIPAVESTQGSPTVRALAEDLPDRLAREFEPDTFSLRGAAGTLVEAVGAAAGEWGAAPSHAEPGELAAHLELLATLAAVAAPLMPGWSAHTARQLGLRVGLDGLAWPRPGLPVLVPGQRVAPRFQRLFQARQ</sequence>
<comment type="caution">
    <text evidence="10">The sequence shown here is derived from an EMBL/GenBank/DDBJ whole genome shotgun (WGS) entry which is preliminary data.</text>
</comment>
<dbReference type="InterPro" id="IPR033911">
    <property type="entry name" value="MetRS_core"/>
</dbReference>
<accession>A0A6N7YHM8</accession>
<proteinExistence type="inferred from homology"/>
<dbReference type="InterPro" id="IPR023458">
    <property type="entry name" value="Met-tRNA_ligase_1"/>
</dbReference>
<evidence type="ECO:0000256" key="4">
    <source>
        <dbReference type="ARBA" id="ARBA00022917"/>
    </source>
</evidence>
<dbReference type="GO" id="GO:0006431">
    <property type="term" value="P:methionyl-tRNA aminoacylation"/>
    <property type="evidence" value="ECO:0007669"/>
    <property type="project" value="InterPro"/>
</dbReference>
<dbReference type="AlphaFoldDB" id="A0A6N7YHM8"/>
<comment type="similarity">
    <text evidence="8">Belongs to the class-I aminoacyl-tRNA synthetase family.</text>
</comment>
<name>A0A6N7YHM8_9PSEU</name>
<dbReference type="InterPro" id="IPR001412">
    <property type="entry name" value="aa-tRNA-synth_I_CS"/>
</dbReference>
<dbReference type="Pfam" id="PF09334">
    <property type="entry name" value="tRNA-synt_1g"/>
    <property type="match status" value="1"/>
</dbReference>
<dbReference type="InterPro" id="IPR015413">
    <property type="entry name" value="Methionyl/Leucyl_tRNA_Synth"/>
</dbReference>